<keyword evidence="4" id="KW-0805">Transcription regulation</keyword>
<dbReference type="InParanoid" id="E9H0L0"/>
<evidence type="ECO:0000256" key="8">
    <source>
        <dbReference type="PROSITE-ProRule" id="PRU00134"/>
    </source>
</evidence>
<dbReference type="EMBL" id="GL732581">
    <property type="protein sequence ID" value="EFX74667.1"/>
    <property type="molecule type" value="Genomic_DNA"/>
</dbReference>
<dbReference type="GO" id="GO:0003677">
    <property type="term" value="F:DNA binding"/>
    <property type="evidence" value="ECO:0007669"/>
    <property type="project" value="UniProtKB-KW"/>
</dbReference>
<protein>
    <recommendedName>
        <fullName evidence="10">MYND-type domain-containing protein</fullName>
    </recommendedName>
</protein>
<proteinExistence type="predicted"/>
<dbReference type="Gene3D" id="6.10.140.2220">
    <property type="match status" value="1"/>
</dbReference>
<dbReference type="OMA" id="REMEYGE"/>
<feature type="compositionally biased region" description="Low complexity" evidence="9">
    <location>
        <begin position="223"/>
        <end position="244"/>
    </location>
</feature>
<accession>E9H0L0</accession>
<dbReference type="GO" id="GO:0006357">
    <property type="term" value="P:regulation of transcription by RNA polymerase II"/>
    <property type="evidence" value="ECO:0000318"/>
    <property type="project" value="GO_Central"/>
</dbReference>
<evidence type="ECO:0000256" key="7">
    <source>
        <dbReference type="ARBA" id="ARBA00023242"/>
    </source>
</evidence>
<gene>
    <name evidence="11" type="ORF">DAPPUDRAFT_324061</name>
</gene>
<dbReference type="GO" id="GO:0000981">
    <property type="term" value="F:DNA-binding transcription factor activity, RNA polymerase II-specific"/>
    <property type="evidence" value="ECO:0000318"/>
    <property type="project" value="GO_Central"/>
</dbReference>
<evidence type="ECO:0000256" key="5">
    <source>
        <dbReference type="ARBA" id="ARBA00023125"/>
    </source>
</evidence>
<feature type="domain" description="MYND-type" evidence="10">
    <location>
        <begin position="510"/>
        <end position="547"/>
    </location>
</feature>
<dbReference type="InterPro" id="IPR024119">
    <property type="entry name" value="TF_DEAF-1"/>
</dbReference>
<dbReference type="eggNOG" id="ENOG502QTBK">
    <property type="taxonomic scope" value="Eukaryota"/>
</dbReference>
<feature type="region of interest" description="Disordered" evidence="9">
    <location>
        <begin position="56"/>
        <end position="346"/>
    </location>
</feature>
<evidence type="ECO:0000256" key="6">
    <source>
        <dbReference type="ARBA" id="ARBA00023163"/>
    </source>
</evidence>
<dbReference type="HOGENOM" id="CLU_496331_0_0_1"/>
<keyword evidence="12" id="KW-1185">Reference proteome</keyword>
<feature type="compositionally biased region" description="Polar residues" evidence="9">
    <location>
        <begin position="267"/>
        <end position="276"/>
    </location>
</feature>
<evidence type="ECO:0000256" key="4">
    <source>
        <dbReference type="ARBA" id="ARBA00023015"/>
    </source>
</evidence>
<feature type="compositionally biased region" description="Basic and acidic residues" evidence="9">
    <location>
        <begin position="124"/>
        <end position="160"/>
    </location>
</feature>
<evidence type="ECO:0000256" key="2">
    <source>
        <dbReference type="ARBA" id="ARBA00022771"/>
    </source>
</evidence>
<feature type="compositionally biased region" description="Basic and acidic residues" evidence="9">
    <location>
        <begin position="202"/>
        <end position="221"/>
    </location>
</feature>
<dbReference type="Pfam" id="PF01753">
    <property type="entry name" value="zf-MYND"/>
    <property type="match status" value="1"/>
</dbReference>
<feature type="compositionally biased region" description="Acidic residues" evidence="9">
    <location>
        <begin position="161"/>
        <end position="173"/>
    </location>
</feature>
<evidence type="ECO:0000313" key="12">
    <source>
        <dbReference type="Proteomes" id="UP000000305"/>
    </source>
</evidence>
<dbReference type="KEGG" id="dpx:DAPPUDRAFT_324061"/>
<dbReference type="PANTHER" id="PTHR10237:SF1">
    <property type="entry name" value="DEFORMED EPIDERMAL AUTOREGULATORY FACTOR 1 HOMOLOG"/>
    <property type="match status" value="1"/>
</dbReference>
<reference evidence="11 12" key="1">
    <citation type="journal article" date="2011" name="Science">
        <title>The ecoresponsive genome of Daphnia pulex.</title>
        <authorList>
            <person name="Colbourne J.K."/>
            <person name="Pfrender M.E."/>
            <person name="Gilbert D."/>
            <person name="Thomas W.K."/>
            <person name="Tucker A."/>
            <person name="Oakley T.H."/>
            <person name="Tokishita S."/>
            <person name="Aerts A."/>
            <person name="Arnold G.J."/>
            <person name="Basu M.K."/>
            <person name="Bauer D.J."/>
            <person name="Caceres C.E."/>
            <person name="Carmel L."/>
            <person name="Casola C."/>
            <person name="Choi J.H."/>
            <person name="Detter J.C."/>
            <person name="Dong Q."/>
            <person name="Dusheyko S."/>
            <person name="Eads B.D."/>
            <person name="Frohlich T."/>
            <person name="Geiler-Samerotte K.A."/>
            <person name="Gerlach D."/>
            <person name="Hatcher P."/>
            <person name="Jogdeo S."/>
            <person name="Krijgsveld J."/>
            <person name="Kriventseva E.V."/>
            <person name="Kultz D."/>
            <person name="Laforsch C."/>
            <person name="Lindquist E."/>
            <person name="Lopez J."/>
            <person name="Manak J.R."/>
            <person name="Muller J."/>
            <person name="Pangilinan J."/>
            <person name="Patwardhan R.P."/>
            <person name="Pitluck S."/>
            <person name="Pritham E.J."/>
            <person name="Rechtsteiner A."/>
            <person name="Rho M."/>
            <person name="Rogozin I.B."/>
            <person name="Sakarya O."/>
            <person name="Salamov A."/>
            <person name="Schaack S."/>
            <person name="Shapiro H."/>
            <person name="Shiga Y."/>
            <person name="Skalitzky C."/>
            <person name="Smith Z."/>
            <person name="Souvorov A."/>
            <person name="Sung W."/>
            <person name="Tang Z."/>
            <person name="Tsuchiya D."/>
            <person name="Tu H."/>
            <person name="Vos H."/>
            <person name="Wang M."/>
            <person name="Wolf Y.I."/>
            <person name="Yamagata H."/>
            <person name="Yamada T."/>
            <person name="Ye Y."/>
            <person name="Shaw J.R."/>
            <person name="Andrews J."/>
            <person name="Crease T.J."/>
            <person name="Tang H."/>
            <person name="Lucas S.M."/>
            <person name="Robertson H.M."/>
            <person name="Bork P."/>
            <person name="Koonin E.V."/>
            <person name="Zdobnov E.M."/>
            <person name="Grigoriev I.V."/>
            <person name="Lynch M."/>
            <person name="Boore J.L."/>
        </authorList>
    </citation>
    <scope>NUCLEOTIDE SEQUENCE [LARGE SCALE GENOMIC DNA]</scope>
</reference>
<name>E9H0L0_DAPPU</name>
<evidence type="ECO:0000256" key="3">
    <source>
        <dbReference type="ARBA" id="ARBA00022833"/>
    </source>
</evidence>
<sequence>MENGHGVDSCDKAEVNLDKKPETAAAVVIMALEDEKLPPSGLATDNGVSEDKLKTCNTVDNNKDSPSQNAEVPETIKAEENVESKENSSEETAKEEEEEVKENGDVVVDIVPTIKVEPEQVETVEEKPLSPPPEKMDDAEASAEVKKAKEASVDEAKESTMEEVEEDEEEIPGDNDKKNSNAEMEMEDQQSSTSSSPSALHIHLDEEDKDESLNDKDKETADPSLPLISNVVSLSSIASSSSSLTPPPPTRSDQSPSTQPPSPTPSAESGNSSVRRTTLRFKRGIEISFDVDQNGQPVSVNNHEANNPMPSASSGEPRQKRGRMEEEDEVDASQPDISELDAEGTSNVLSSVQKDIRTLRFMAKQKEKEWNYILKLMKVKEELQAKLMRRREVLKITSSSIRKNVPNSNQTHTVAQAHVQHHQQQQQQSGASNLQSFINHSLNTMMGKSSGLSKSIMSNSPGHVTITSERAELANDDVTVVGGSTSGGRNVSSNNGNYLRTSGGSEVPKCQGCNERVAQFVCAGCSSQWYCSRECQVAAWEEHSEHCVG</sequence>
<feature type="compositionally biased region" description="Low complexity" evidence="9">
    <location>
        <begin position="410"/>
        <end position="428"/>
    </location>
</feature>
<dbReference type="OrthoDB" id="432970at2759"/>
<evidence type="ECO:0000256" key="1">
    <source>
        <dbReference type="ARBA" id="ARBA00022723"/>
    </source>
</evidence>
<dbReference type="PROSITE" id="PS01360">
    <property type="entry name" value="ZF_MYND_1"/>
    <property type="match status" value="1"/>
</dbReference>
<evidence type="ECO:0000259" key="10">
    <source>
        <dbReference type="PROSITE" id="PS50865"/>
    </source>
</evidence>
<keyword evidence="5" id="KW-0238">DNA-binding</keyword>
<dbReference type="Proteomes" id="UP000000305">
    <property type="component" value="Unassembled WGS sequence"/>
</dbReference>
<dbReference type="GO" id="GO:0008270">
    <property type="term" value="F:zinc ion binding"/>
    <property type="evidence" value="ECO:0007669"/>
    <property type="project" value="UniProtKB-KW"/>
</dbReference>
<keyword evidence="6" id="KW-0804">Transcription</keyword>
<dbReference type="AlphaFoldDB" id="E9H0L0"/>
<feature type="region of interest" description="Disordered" evidence="9">
    <location>
        <begin position="403"/>
        <end position="432"/>
    </location>
</feature>
<dbReference type="GO" id="GO:0005634">
    <property type="term" value="C:nucleus"/>
    <property type="evidence" value="ECO:0000318"/>
    <property type="project" value="GO_Central"/>
</dbReference>
<organism evidence="11 12">
    <name type="scientific">Daphnia pulex</name>
    <name type="common">Water flea</name>
    <dbReference type="NCBI Taxonomy" id="6669"/>
    <lineage>
        <taxon>Eukaryota</taxon>
        <taxon>Metazoa</taxon>
        <taxon>Ecdysozoa</taxon>
        <taxon>Arthropoda</taxon>
        <taxon>Crustacea</taxon>
        <taxon>Branchiopoda</taxon>
        <taxon>Diplostraca</taxon>
        <taxon>Cladocera</taxon>
        <taxon>Anomopoda</taxon>
        <taxon>Daphniidae</taxon>
        <taxon>Daphnia</taxon>
    </lineage>
</organism>
<keyword evidence="1" id="KW-0479">Metal-binding</keyword>
<keyword evidence="2 8" id="KW-0863">Zinc-finger</keyword>
<feature type="compositionally biased region" description="Polar residues" evidence="9">
    <location>
        <begin position="56"/>
        <end position="70"/>
    </location>
</feature>
<keyword evidence="7" id="KW-0539">Nucleus</keyword>
<dbReference type="STRING" id="6669.E9H0L0"/>
<feature type="compositionally biased region" description="Polar residues" evidence="9">
    <location>
        <begin position="291"/>
        <end position="316"/>
    </location>
</feature>
<dbReference type="FunFam" id="6.10.140.2220:FF:000022">
    <property type="entry name" value="Leucine-rich repeat-containing protein"/>
    <property type="match status" value="1"/>
</dbReference>
<evidence type="ECO:0000256" key="9">
    <source>
        <dbReference type="SAM" id="MobiDB-lite"/>
    </source>
</evidence>
<dbReference type="PROSITE" id="PS50865">
    <property type="entry name" value="ZF_MYND_2"/>
    <property type="match status" value="1"/>
</dbReference>
<feature type="compositionally biased region" description="Basic and acidic residues" evidence="9">
    <location>
        <begin position="74"/>
        <end position="92"/>
    </location>
</feature>
<keyword evidence="3" id="KW-0862">Zinc</keyword>
<evidence type="ECO:0000313" key="11">
    <source>
        <dbReference type="EMBL" id="EFX74667.1"/>
    </source>
</evidence>
<dbReference type="SUPFAM" id="SSF144232">
    <property type="entry name" value="HIT/MYND zinc finger-like"/>
    <property type="match status" value="1"/>
</dbReference>
<dbReference type="InterPro" id="IPR002893">
    <property type="entry name" value="Znf_MYND"/>
</dbReference>
<dbReference type="PANTHER" id="PTHR10237">
    <property type="entry name" value="DEFORMED EPIDERMAL AUTOREGULATORY FACTOR 1 HOMOLOG SUPPRESSIN"/>
    <property type="match status" value="1"/>
</dbReference>